<dbReference type="EMBL" id="AZHD01000001">
    <property type="protein sequence ID" value="OAA68550.1"/>
    <property type="molecule type" value="Genomic_DNA"/>
</dbReference>
<evidence type="ECO:0000313" key="5">
    <source>
        <dbReference type="Proteomes" id="UP000076874"/>
    </source>
</evidence>
<comment type="caution">
    <text evidence="4">The sequence shown here is derived from an EMBL/GenBank/DDBJ whole genome shotgun (WGS) entry which is preliminary data.</text>
</comment>
<dbReference type="Pfam" id="PF26335">
    <property type="entry name" value="ARB_00930_C"/>
    <property type="match status" value="1"/>
</dbReference>
<keyword evidence="1" id="KW-0732">Signal</keyword>
<protein>
    <submittedName>
        <fullName evidence="4">Beta-lactamase/transpeptidase-like protein</fullName>
    </submittedName>
</protein>
<dbReference type="SUPFAM" id="SSF56601">
    <property type="entry name" value="beta-lactamase/transpeptidase-like"/>
    <property type="match status" value="1"/>
</dbReference>
<feature type="chain" id="PRO_5007895295" evidence="1">
    <location>
        <begin position="18"/>
        <end position="537"/>
    </location>
</feature>
<proteinExistence type="predicted"/>
<dbReference type="InterPro" id="IPR058664">
    <property type="entry name" value="ARB_00930-like_C"/>
</dbReference>
<dbReference type="OrthoDB" id="10250282at2759"/>
<evidence type="ECO:0000259" key="2">
    <source>
        <dbReference type="Pfam" id="PF00144"/>
    </source>
</evidence>
<dbReference type="Pfam" id="PF00144">
    <property type="entry name" value="Beta-lactamase"/>
    <property type="match status" value="1"/>
</dbReference>
<organism evidence="4 5">
    <name type="scientific">Niveomyces insectorum RCEF 264</name>
    <dbReference type="NCBI Taxonomy" id="1081102"/>
    <lineage>
        <taxon>Eukaryota</taxon>
        <taxon>Fungi</taxon>
        <taxon>Dikarya</taxon>
        <taxon>Ascomycota</taxon>
        <taxon>Pezizomycotina</taxon>
        <taxon>Sordariomycetes</taxon>
        <taxon>Hypocreomycetidae</taxon>
        <taxon>Hypocreales</taxon>
        <taxon>Cordycipitaceae</taxon>
        <taxon>Niveomyces</taxon>
    </lineage>
</organism>
<sequence length="537" mass="56434">MRTCGCCLLFQAALVCPACFNIHTYYPAPTVNKSSSEIQAVSAQFEGFFDNLIKTGHSDDPGDISPNTTSFSIVLFSGSDHSVDEDPVFFEYSHTAPILAQANTSVGLDTVFPTGTLTQLFTVYAWLIELGDGRWNEPISAFLPQLAAANVSSGAFSVDWNEVTIGSLAGQMSGIVRDSHACRLGHACNYQAFAGNLTGTTPYFLPDTTPILSNAAFQLLAFALEQSLGSDFASILSAGVFQPLNMTQTSFLSPSSEAAVFARDLRSSDVGEPASLGLLSTPRDLARAGRAMLSSQLASQATTRRWLQPVADTSNLFNGVGRPWEIYHAGRYANSSILDVYTKTGLVGAYASYFGLAPDLGTGFAILAHDTSGTAPDLNVYADVVSLAVAELEALAAGQATARYNGTFSDRDGGDVAVFQTASDGPGLVVSRLAVGGIDLRNQTATAAGIALENLDFRVYPSNIARGASHLFVAVVQDKSAPVDADTPTCITWQEVGSLGPGIADRFVFEVDAVSGQATSVTVLGKNGTLAWTTASA</sequence>
<dbReference type="InterPro" id="IPR051478">
    <property type="entry name" value="Beta-lactamase-like_AB/R"/>
</dbReference>
<dbReference type="Proteomes" id="UP000076874">
    <property type="component" value="Unassembled WGS sequence"/>
</dbReference>
<feature type="domain" description="Beta-lactamase-related" evidence="2">
    <location>
        <begin position="101"/>
        <end position="375"/>
    </location>
</feature>
<dbReference type="InterPro" id="IPR001466">
    <property type="entry name" value="Beta-lactam-related"/>
</dbReference>
<name>A0A168AC64_9HYPO</name>
<evidence type="ECO:0000256" key="1">
    <source>
        <dbReference type="SAM" id="SignalP"/>
    </source>
</evidence>
<dbReference type="AlphaFoldDB" id="A0A168AC64"/>
<dbReference type="InterPro" id="IPR012338">
    <property type="entry name" value="Beta-lactam/transpept-like"/>
</dbReference>
<dbReference type="Gene3D" id="3.40.710.10">
    <property type="entry name" value="DD-peptidase/beta-lactamase superfamily"/>
    <property type="match status" value="1"/>
</dbReference>
<keyword evidence="5" id="KW-1185">Reference proteome</keyword>
<evidence type="ECO:0000313" key="4">
    <source>
        <dbReference type="EMBL" id="OAA68550.1"/>
    </source>
</evidence>
<dbReference type="PANTHER" id="PTHR22935:SF97">
    <property type="entry name" value="BETA-LACTAMASE-RELATED DOMAIN-CONTAINING PROTEIN"/>
    <property type="match status" value="1"/>
</dbReference>
<dbReference type="STRING" id="1081102.A0A168AC64"/>
<accession>A0A168AC64</accession>
<dbReference type="PANTHER" id="PTHR22935">
    <property type="entry name" value="PENICILLIN-BINDING PROTEIN"/>
    <property type="match status" value="1"/>
</dbReference>
<feature type="domain" description="Beta-lactamase-like ARB-00930-like C-terminal" evidence="3">
    <location>
        <begin position="396"/>
        <end position="529"/>
    </location>
</feature>
<gene>
    <name evidence="4" type="ORF">SPI_00745</name>
</gene>
<evidence type="ECO:0000259" key="3">
    <source>
        <dbReference type="Pfam" id="PF26335"/>
    </source>
</evidence>
<reference evidence="4 5" key="1">
    <citation type="journal article" date="2016" name="Genome Biol. Evol.">
        <title>Divergent and convergent evolution of fungal pathogenicity.</title>
        <authorList>
            <person name="Shang Y."/>
            <person name="Xiao G."/>
            <person name="Zheng P."/>
            <person name="Cen K."/>
            <person name="Zhan S."/>
            <person name="Wang C."/>
        </authorList>
    </citation>
    <scope>NUCLEOTIDE SEQUENCE [LARGE SCALE GENOMIC DNA]</scope>
    <source>
        <strain evidence="4 5">RCEF 264</strain>
    </source>
</reference>
<feature type="signal peptide" evidence="1">
    <location>
        <begin position="1"/>
        <end position="17"/>
    </location>
</feature>